<organism evidence="9 10">
    <name type="scientific">Leptospira wolbachii serovar Codice str. CDC</name>
    <dbReference type="NCBI Taxonomy" id="1218599"/>
    <lineage>
        <taxon>Bacteria</taxon>
        <taxon>Pseudomonadati</taxon>
        <taxon>Spirochaetota</taxon>
        <taxon>Spirochaetia</taxon>
        <taxon>Leptospirales</taxon>
        <taxon>Leptospiraceae</taxon>
        <taxon>Leptospira</taxon>
    </lineage>
</organism>
<dbReference type="SUPFAM" id="SSF53448">
    <property type="entry name" value="Nucleotide-diphospho-sugar transferases"/>
    <property type="match status" value="1"/>
</dbReference>
<evidence type="ECO:0000259" key="8">
    <source>
        <dbReference type="Pfam" id="PF12804"/>
    </source>
</evidence>
<reference evidence="9" key="1">
    <citation type="submission" date="2013-04" db="EMBL/GenBank/DDBJ databases">
        <authorList>
            <person name="Harkins D.M."/>
            <person name="Durkin A.S."/>
            <person name="Brinkac L.M."/>
            <person name="Haft D.H."/>
            <person name="Selengut J.D."/>
            <person name="Sanka R."/>
            <person name="DePew J."/>
            <person name="Purushe J."/>
            <person name="Galloway R.L."/>
            <person name="Vinetz J.M."/>
            <person name="Sutton G.G."/>
            <person name="Nierman W.C."/>
            <person name="Fouts D.E."/>
        </authorList>
    </citation>
    <scope>NUCLEOTIDE SEQUENCE [LARGE SCALE GENOMIC DNA]</scope>
    <source>
        <strain evidence="9">CDC</strain>
    </source>
</reference>
<protein>
    <submittedName>
        <fullName evidence="9">MobA-like NTP transferase domain protein</fullName>
    </submittedName>
</protein>
<dbReference type="PANTHER" id="PTHR19136">
    <property type="entry name" value="MOLYBDENUM COFACTOR GUANYLYLTRANSFERASE"/>
    <property type="match status" value="1"/>
</dbReference>
<dbReference type="OrthoDB" id="9788394at2"/>
<keyword evidence="6" id="KW-0342">GTP-binding</keyword>
<dbReference type="GO" id="GO:0046872">
    <property type="term" value="F:metal ion binding"/>
    <property type="evidence" value="ECO:0007669"/>
    <property type="project" value="UniProtKB-KW"/>
</dbReference>
<accession>R9A892</accession>
<dbReference type="PANTHER" id="PTHR19136:SF81">
    <property type="entry name" value="MOLYBDENUM COFACTOR GUANYLYLTRANSFERASE"/>
    <property type="match status" value="1"/>
</dbReference>
<dbReference type="GO" id="GO:0006777">
    <property type="term" value="P:Mo-molybdopterin cofactor biosynthetic process"/>
    <property type="evidence" value="ECO:0007669"/>
    <property type="project" value="UniProtKB-KW"/>
</dbReference>
<evidence type="ECO:0000256" key="1">
    <source>
        <dbReference type="ARBA" id="ARBA00022490"/>
    </source>
</evidence>
<evidence type="ECO:0000256" key="3">
    <source>
        <dbReference type="ARBA" id="ARBA00022723"/>
    </source>
</evidence>
<evidence type="ECO:0000256" key="4">
    <source>
        <dbReference type="ARBA" id="ARBA00022741"/>
    </source>
</evidence>
<evidence type="ECO:0000313" key="10">
    <source>
        <dbReference type="Proteomes" id="UP000013984"/>
    </source>
</evidence>
<keyword evidence="3" id="KW-0479">Metal-binding</keyword>
<dbReference type="STRING" id="1218599.LEP1GSC195_0604"/>
<evidence type="ECO:0000256" key="2">
    <source>
        <dbReference type="ARBA" id="ARBA00022679"/>
    </source>
</evidence>
<comment type="caution">
    <text evidence="9">The sequence shown here is derived from an EMBL/GenBank/DDBJ whole genome shotgun (WGS) entry which is preliminary data.</text>
</comment>
<dbReference type="AlphaFoldDB" id="R9A892"/>
<dbReference type="CDD" id="cd02503">
    <property type="entry name" value="MobA"/>
    <property type="match status" value="1"/>
</dbReference>
<dbReference type="Proteomes" id="UP000013984">
    <property type="component" value="Unassembled WGS sequence"/>
</dbReference>
<keyword evidence="5" id="KW-0460">Magnesium</keyword>
<evidence type="ECO:0000256" key="7">
    <source>
        <dbReference type="ARBA" id="ARBA00023150"/>
    </source>
</evidence>
<keyword evidence="10" id="KW-1185">Reference proteome</keyword>
<evidence type="ECO:0000256" key="6">
    <source>
        <dbReference type="ARBA" id="ARBA00023134"/>
    </source>
</evidence>
<proteinExistence type="predicted"/>
<dbReference type="InterPro" id="IPR025877">
    <property type="entry name" value="MobA-like_NTP_Trfase"/>
</dbReference>
<name>R9A892_9LEPT</name>
<evidence type="ECO:0000313" key="9">
    <source>
        <dbReference type="EMBL" id="EOQ98453.1"/>
    </source>
</evidence>
<dbReference type="InterPro" id="IPR029044">
    <property type="entry name" value="Nucleotide-diphossugar_trans"/>
</dbReference>
<keyword evidence="4" id="KW-0547">Nucleotide-binding</keyword>
<dbReference type="GO" id="GO:0005525">
    <property type="term" value="F:GTP binding"/>
    <property type="evidence" value="ECO:0007669"/>
    <property type="project" value="UniProtKB-KW"/>
</dbReference>
<dbReference type="Gene3D" id="3.90.550.10">
    <property type="entry name" value="Spore Coat Polysaccharide Biosynthesis Protein SpsA, Chain A"/>
    <property type="match status" value="1"/>
</dbReference>
<feature type="domain" description="MobA-like NTP transferase" evidence="8">
    <location>
        <begin position="11"/>
        <end position="158"/>
    </location>
</feature>
<keyword evidence="1" id="KW-0963">Cytoplasm</keyword>
<dbReference type="GO" id="GO:0016779">
    <property type="term" value="F:nucleotidyltransferase activity"/>
    <property type="evidence" value="ECO:0007669"/>
    <property type="project" value="TreeGrafter"/>
</dbReference>
<evidence type="ECO:0000256" key="5">
    <source>
        <dbReference type="ARBA" id="ARBA00022842"/>
    </source>
</evidence>
<keyword evidence="7" id="KW-0501">Molybdenum cofactor biosynthesis</keyword>
<dbReference type="Pfam" id="PF12804">
    <property type="entry name" value="NTP_transf_3"/>
    <property type="match status" value="1"/>
</dbReference>
<dbReference type="EMBL" id="AOGZ02000001">
    <property type="protein sequence ID" value="EOQ98453.1"/>
    <property type="molecule type" value="Genomic_DNA"/>
</dbReference>
<dbReference type="InterPro" id="IPR013482">
    <property type="entry name" value="Molybde_CF_guanTrfase"/>
</dbReference>
<sequence length="206" mass="23645">MIPTITDPIFVLLAGGQSVRMGEDKGFVPITPNSHFLGHILEKLNRLSNSIYVSLRNDQVDSYSKYVQKTSLILDQEIPIEGPLKGILSAYLYLKENNLLKDFIFVLPIDIPYIEERTIKRLLDTLQEQREPVSGIYYESKSGLEPLCGIYTTKTLSRWIESLSIPGEHEFSLQKRIKNLEPKPVFLKLPSEEEFSFRNINSKNEL</sequence>
<keyword evidence="2" id="KW-0808">Transferase</keyword>
<gene>
    <name evidence="9" type="ORF">LEP1GSC195_0604</name>
</gene>